<evidence type="ECO:0000313" key="11">
    <source>
        <dbReference type="EMBL" id="CAY71459.1"/>
    </source>
</evidence>
<dbReference type="FunFam" id="3.30.460.10:FF:000006">
    <property type="entry name" value="non-canonical poly(A) RNA polymerase PAPD5"/>
    <property type="match status" value="1"/>
</dbReference>
<feature type="region of interest" description="Disordered" evidence="8">
    <location>
        <begin position="517"/>
        <end position="590"/>
    </location>
</feature>
<dbReference type="Gene3D" id="1.10.1410.10">
    <property type="match status" value="1"/>
</dbReference>
<evidence type="ECO:0000259" key="10">
    <source>
        <dbReference type="Pfam" id="PF22600"/>
    </source>
</evidence>
<dbReference type="GO" id="GO:0046872">
    <property type="term" value="F:metal ion binding"/>
    <property type="evidence" value="ECO:0007669"/>
    <property type="project" value="UniProtKB-KW"/>
</dbReference>
<dbReference type="OMA" id="IIKQFLH"/>
<dbReference type="GO" id="GO:0071039">
    <property type="term" value="P:nuclear polyadenylation-dependent CUT catabolic process"/>
    <property type="evidence" value="ECO:0007669"/>
    <property type="project" value="UniProtKB-ARBA"/>
</dbReference>
<feature type="compositionally biased region" description="Basic residues" evidence="8">
    <location>
        <begin position="519"/>
        <end position="531"/>
    </location>
</feature>
<dbReference type="SMR" id="C4R784"/>
<comment type="cofactor">
    <cofactor evidence="1">
        <name>Mn(2+)</name>
        <dbReference type="ChEBI" id="CHEBI:29035"/>
    </cofactor>
</comment>
<dbReference type="GO" id="GO:0071044">
    <property type="term" value="P:histone mRNA catabolic process"/>
    <property type="evidence" value="ECO:0007669"/>
    <property type="project" value="UniProtKB-ARBA"/>
</dbReference>
<comment type="similarity">
    <text evidence="2">Belongs to the DNA polymerase type-B-like family.</text>
</comment>
<dbReference type="RefSeq" id="XP_002493638.1">
    <property type="nucleotide sequence ID" value="XM_002493593.1"/>
</dbReference>
<dbReference type="STRING" id="644223.C4R784"/>
<dbReference type="eggNOG" id="KOG1906">
    <property type="taxonomic scope" value="Eukaryota"/>
</dbReference>
<dbReference type="GO" id="GO:0003729">
    <property type="term" value="F:mRNA binding"/>
    <property type="evidence" value="ECO:0007669"/>
    <property type="project" value="TreeGrafter"/>
</dbReference>
<evidence type="ECO:0000259" key="9">
    <source>
        <dbReference type="Pfam" id="PF03828"/>
    </source>
</evidence>
<keyword evidence="6" id="KW-0460">Magnesium</keyword>
<dbReference type="PANTHER" id="PTHR23092:SF15">
    <property type="entry name" value="INACTIVE NON-CANONICAL POLY(A) RNA POLYMERASE PROTEIN TRF4-2-RELATED"/>
    <property type="match status" value="1"/>
</dbReference>
<dbReference type="FunFam" id="1.10.1410.10:FF:000003">
    <property type="entry name" value="non-canonical poly(A) RNA polymerase PAPD7"/>
    <property type="match status" value="1"/>
</dbReference>
<comment type="catalytic activity">
    <reaction evidence="7">
        <text>RNA(n) + ATP = RNA(n)-3'-adenine ribonucleotide + diphosphate</text>
        <dbReference type="Rhea" id="RHEA:11332"/>
        <dbReference type="Rhea" id="RHEA-COMP:14527"/>
        <dbReference type="Rhea" id="RHEA-COMP:17347"/>
        <dbReference type="ChEBI" id="CHEBI:30616"/>
        <dbReference type="ChEBI" id="CHEBI:33019"/>
        <dbReference type="ChEBI" id="CHEBI:140395"/>
        <dbReference type="ChEBI" id="CHEBI:173115"/>
        <dbReference type="EC" id="2.7.7.19"/>
    </reaction>
</comment>
<evidence type="ECO:0000256" key="4">
    <source>
        <dbReference type="ARBA" id="ARBA00022679"/>
    </source>
</evidence>
<dbReference type="SUPFAM" id="SSF81301">
    <property type="entry name" value="Nucleotidyltransferase"/>
    <property type="match status" value="1"/>
</dbReference>
<evidence type="ECO:0000256" key="2">
    <source>
        <dbReference type="ARBA" id="ARBA00008593"/>
    </source>
</evidence>
<feature type="domain" description="Poly(A) RNA polymerase mitochondrial-like central palm" evidence="10">
    <location>
        <begin position="136"/>
        <end position="265"/>
    </location>
</feature>
<dbReference type="InterPro" id="IPR054708">
    <property type="entry name" value="MTPAP-like_central"/>
</dbReference>
<dbReference type="KEGG" id="ppa:PAS_chr4_0229"/>
<evidence type="ECO:0000256" key="3">
    <source>
        <dbReference type="ARBA" id="ARBA00012388"/>
    </source>
</evidence>
<gene>
    <name evidence="11" type="ordered locus">PAS_chr4_0229</name>
</gene>
<accession>C4R784</accession>
<dbReference type="GO" id="GO:0071035">
    <property type="term" value="P:nuclear polyadenylation-dependent rRNA catabolic process"/>
    <property type="evidence" value="ECO:0007669"/>
    <property type="project" value="UniProtKB-ARBA"/>
</dbReference>
<dbReference type="GO" id="GO:0071038">
    <property type="term" value="P:TRAMP-dependent tRNA surveillance pathway"/>
    <property type="evidence" value="ECO:0007669"/>
    <property type="project" value="UniProtKB-ARBA"/>
</dbReference>
<keyword evidence="12" id="KW-1185">Reference proteome</keyword>
<dbReference type="GO" id="GO:0031499">
    <property type="term" value="C:TRAMP complex"/>
    <property type="evidence" value="ECO:0007669"/>
    <property type="project" value="TreeGrafter"/>
</dbReference>
<dbReference type="AlphaFoldDB" id="C4R784"/>
<dbReference type="GO" id="GO:0005730">
    <property type="term" value="C:nucleolus"/>
    <property type="evidence" value="ECO:0007669"/>
    <property type="project" value="TreeGrafter"/>
</dbReference>
<dbReference type="GO" id="GO:0071037">
    <property type="term" value="P:nuclear polyadenylation-dependent snRNA catabolic process"/>
    <property type="evidence" value="ECO:0007669"/>
    <property type="project" value="UniProtKB-ARBA"/>
</dbReference>
<protein>
    <recommendedName>
        <fullName evidence="3">polynucleotide adenylyltransferase</fullName>
        <ecNumber evidence="3">2.7.7.19</ecNumber>
    </recommendedName>
</protein>
<dbReference type="Pfam" id="PF22600">
    <property type="entry name" value="MTPAP-like_central"/>
    <property type="match status" value="1"/>
</dbReference>
<evidence type="ECO:0000256" key="7">
    <source>
        <dbReference type="ARBA" id="ARBA00048830"/>
    </source>
</evidence>
<dbReference type="CDD" id="cd05402">
    <property type="entry name" value="NT_PAP_TUTase"/>
    <property type="match status" value="1"/>
</dbReference>
<dbReference type="Pfam" id="PF03828">
    <property type="entry name" value="PAP_assoc"/>
    <property type="match status" value="1"/>
</dbReference>
<keyword evidence="5" id="KW-0479">Metal-binding</keyword>
<dbReference type="GO" id="GO:0071042">
    <property type="term" value="P:nuclear polyadenylation-dependent mRNA catabolic process"/>
    <property type="evidence" value="ECO:0007669"/>
    <property type="project" value="UniProtKB-ARBA"/>
</dbReference>
<proteinExistence type="inferred from homology"/>
<evidence type="ECO:0000256" key="6">
    <source>
        <dbReference type="ARBA" id="ARBA00022842"/>
    </source>
</evidence>
<dbReference type="SUPFAM" id="SSF81631">
    <property type="entry name" value="PAP/OAS1 substrate-binding domain"/>
    <property type="match status" value="1"/>
</dbReference>
<name>C4R784_KOMPG</name>
<dbReference type="InterPro" id="IPR043519">
    <property type="entry name" value="NT_sf"/>
</dbReference>
<feature type="region of interest" description="Disordered" evidence="8">
    <location>
        <begin position="466"/>
        <end position="501"/>
    </location>
</feature>
<dbReference type="Proteomes" id="UP000000314">
    <property type="component" value="Chromosome 4"/>
</dbReference>
<dbReference type="OrthoDB" id="273917at2759"/>
<dbReference type="GO" id="GO:0034475">
    <property type="term" value="P:U4 snRNA 3'-end processing"/>
    <property type="evidence" value="ECO:0007669"/>
    <property type="project" value="UniProtKB-ARBA"/>
</dbReference>
<dbReference type="EC" id="2.7.7.19" evidence="3"/>
<sequence>MITEAQKAVTLVSKNHADSTISQSLNGIKNEGGIMLKETEEATSVQTQLISPEPKKIQSNELTENKDFISFDFSSDEESDHHTEQVLEQDGRIADYDAYQSADEEGVPLDDKPIQQYPWIKNRDHSKQLELSDWLTLEIKDFINYISPSIAEIEARNNAVKRLRKEITTNLWPDCYVNVFGSFATDLYLPGSDIDMVITSDSGKYCAKSYLYQLSSFLRSKNLGVNIETIARAKVPIIKFIEPRSKIHIDVSFEKTNGLRAAERIQGWLRETPGLRELVLIVKQFLAVRRMNNVHHGGLGGFSIICLVHSFLSLHPRLITNSIDPLDNLGVLLIEFFELYGYNFGYDNVILSYNPTVCYLKKEEHSYLGASNTFALAIQDPDDPSNNISRSSYDIRNIKRSFIGAFELLTNKCYELQAASYKERLGQSILGGIIRYTGKERDFEDARDKIINEAYVSVSRSETPQDIYTTGGLPPLPSELNKGKGKKRKRDRPTLEEEYADITVESSDSDITNVVMPPVRKRRKSGKKNKIPKAQSTGVRADIFMSLDDHEDDDYKETVEKDNNSKAMDDEADVKAKLDSRSKSKVSRDSKNRYWLDKAGF</sequence>
<dbReference type="InterPro" id="IPR002058">
    <property type="entry name" value="PAP_assoc"/>
</dbReference>
<dbReference type="FunCoup" id="C4R784">
    <property type="interactions" value="658"/>
</dbReference>
<dbReference type="EMBL" id="FN392322">
    <property type="protein sequence ID" value="CAY71459.1"/>
    <property type="molecule type" value="Genomic_DNA"/>
</dbReference>
<feature type="domain" description="PAP-associated" evidence="9">
    <location>
        <begin position="328"/>
        <end position="386"/>
    </location>
</feature>
<dbReference type="GO" id="GO:0071051">
    <property type="term" value="P:poly(A)-dependent snoRNA 3'-end processing"/>
    <property type="evidence" value="ECO:0007669"/>
    <property type="project" value="UniProtKB-ARBA"/>
</dbReference>
<organism evidence="11 12">
    <name type="scientific">Komagataella phaffii (strain GS115 / ATCC 20864)</name>
    <name type="common">Yeast</name>
    <name type="synonym">Pichia pastoris</name>
    <dbReference type="NCBI Taxonomy" id="644223"/>
    <lineage>
        <taxon>Eukaryota</taxon>
        <taxon>Fungi</taxon>
        <taxon>Dikarya</taxon>
        <taxon>Ascomycota</taxon>
        <taxon>Saccharomycotina</taxon>
        <taxon>Pichiomycetes</taxon>
        <taxon>Pichiales</taxon>
        <taxon>Pichiaceae</taxon>
        <taxon>Komagataella</taxon>
    </lineage>
</organism>
<dbReference type="GO" id="GO:0071036">
    <property type="term" value="P:nuclear polyadenylation-dependent snoRNA catabolic process"/>
    <property type="evidence" value="ECO:0007669"/>
    <property type="project" value="UniProtKB-ARBA"/>
</dbReference>
<dbReference type="Gene3D" id="3.30.460.10">
    <property type="entry name" value="Beta Polymerase, domain 2"/>
    <property type="match status" value="1"/>
</dbReference>
<keyword evidence="4" id="KW-0808">Transferase</keyword>
<feature type="compositionally biased region" description="Basic and acidic residues" evidence="8">
    <location>
        <begin position="556"/>
        <end position="590"/>
    </location>
</feature>
<reference evidence="11 12" key="1">
    <citation type="journal article" date="2009" name="Nat. Biotechnol.">
        <title>Genome sequence of the recombinant protein production host Pichia pastoris.</title>
        <authorList>
            <person name="De Schutter K."/>
            <person name="Lin Y.C."/>
            <person name="Tiels P."/>
            <person name="Van Hecke A."/>
            <person name="Glinka S."/>
            <person name="Weber-Lehmann J."/>
            <person name="Rouze P."/>
            <person name="Van de Peer Y."/>
            <person name="Callewaert N."/>
        </authorList>
    </citation>
    <scope>NUCLEOTIDE SEQUENCE [LARGE SCALE GENOMIC DNA]</scope>
    <source>
        <strain evidence="12">GS115 / ATCC 20864</strain>
    </source>
</reference>
<dbReference type="PANTHER" id="PTHR23092">
    <property type="entry name" value="POLY(A) RNA POLYMERASE"/>
    <property type="match status" value="1"/>
</dbReference>
<dbReference type="GeneID" id="8200900"/>
<evidence type="ECO:0000313" key="12">
    <source>
        <dbReference type="Proteomes" id="UP000000314"/>
    </source>
</evidence>
<evidence type="ECO:0000256" key="5">
    <source>
        <dbReference type="ARBA" id="ARBA00022723"/>
    </source>
</evidence>
<dbReference type="GO" id="GO:0043634">
    <property type="term" value="P:polyadenylation-dependent ncRNA catabolic process"/>
    <property type="evidence" value="ECO:0007669"/>
    <property type="project" value="TreeGrafter"/>
</dbReference>
<evidence type="ECO:0000256" key="8">
    <source>
        <dbReference type="SAM" id="MobiDB-lite"/>
    </source>
</evidence>
<dbReference type="GO" id="GO:1990817">
    <property type="term" value="F:poly(A) RNA polymerase activity"/>
    <property type="evidence" value="ECO:0007669"/>
    <property type="project" value="UniProtKB-EC"/>
</dbReference>
<dbReference type="HOGENOM" id="CLU_013572_5_0_1"/>
<evidence type="ECO:0000256" key="1">
    <source>
        <dbReference type="ARBA" id="ARBA00001936"/>
    </source>
</evidence>
<dbReference type="InParanoid" id="C4R784"/>
<dbReference type="InterPro" id="IPR045862">
    <property type="entry name" value="Trf4-like"/>
</dbReference>